<feature type="transmembrane region" description="Helical" evidence="1">
    <location>
        <begin position="101"/>
        <end position="119"/>
    </location>
</feature>
<feature type="signal peptide" evidence="2">
    <location>
        <begin position="1"/>
        <end position="32"/>
    </location>
</feature>
<name>A0A2G5B143_COERN</name>
<keyword evidence="6" id="KW-1185">Reference proteome</keyword>
<keyword evidence="1" id="KW-1133">Transmembrane helix</keyword>
<evidence type="ECO:0000256" key="1">
    <source>
        <dbReference type="SAM" id="Phobius"/>
    </source>
</evidence>
<feature type="transmembrane region" description="Helical" evidence="1">
    <location>
        <begin position="398"/>
        <end position="421"/>
    </location>
</feature>
<feature type="transmembrane region" description="Helical" evidence="1">
    <location>
        <begin position="233"/>
        <end position="250"/>
    </location>
</feature>
<dbReference type="InterPro" id="IPR018827">
    <property type="entry name" value="YTP1_C"/>
</dbReference>
<organism evidence="5 6">
    <name type="scientific">Coemansia reversa (strain ATCC 12441 / NRRL 1564)</name>
    <dbReference type="NCBI Taxonomy" id="763665"/>
    <lineage>
        <taxon>Eukaryota</taxon>
        <taxon>Fungi</taxon>
        <taxon>Fungi incertae sedis</taxon>
        <taxon>Zoopagomycota</taxon>
        <taxon>Kickxellomycotina</taxon>
        <taxon>Kickxellomycetes</taxon>
        <taxon>Kickxellales</taxon>
        <taxon>Kickxellaceae</taxon>
        <taxon>Coemansia</taxon>
    </lineage>
</organism>
<feature type="transmembrane region" description="Helical" evidence="1">
    <location>
        <begin position="68"/>
        <end position="89"/>
    </location>
</feature>
<feature type="transmembrane region" description="Helical" evidence="1">
    <location>
        <begin position="361"/>
        <end position="378"/>
    </location>
</feature>
<feature type="chain" id="PRO_5013801218" description="Protein YTP1-like C-terminal domain-containing protein" evidence="2">
    <location>
        <begin position="33"/>
        <end position="440"/>
    </location>
</feature>
<evidence type="ECO:0000259" key="3">
    <source>
        <dbReference type="Pfam" id="PF10348"/>
    </source>
</evidence>
<dbReference type="PANTHER" id="PTHR31685">
    <property type="entry name" value="INTEGRAL MEMBRANE PROTEIN (AFU_ORTHOLOGUE AFUA_6G12730)-RELATED"/>
    <property type="match status" value="1"/>
</dbReference>
<evidence type="ECO:0000313" key="6">
    <source>
        <dbReference type="Proteomes" id="UP000242474"/>
    </source>
</evidence>
<evidence type="ECO:0008006" key="7">
    <source>
        <dbReference type="Google" id="ProtNLM"/>
    </source>
</evidence>
<sequence length="440" mass="48990">MVTLNTPRLWMKNPTVLTVIAPLIASAALASAHEDEVADVNGAHMAMKAEDLPNDAFMYRWPEDPMGWALKVHLLLCAVGYIMLLPTALVMEVARHKLQPLFQISGALVAFLGIVFGWLNGHLHNTYARFGWFMVCLLTAQTSINLYRTLSSAGRSQQIRRVYLTLGTLQMIFMYMGMVLGVIRFLNLCSQGHLGQCISHFVRGSALMIGSVLILICTRVFGAAMLELKRPPEFYLSIVMIIVGTIATFTEHNFFQSSGDAAEIWSHKDLQHTMIGISWFAGGLLGALMTYHSHPRNRSAIPSLVFIATGISMIIHQQDLVMSSRVHFLFGTSLVSLGLSTICEITLLASGFVKDRDKPASFQYVTMLLFCSAGMFLMGANRDMVLFLIYEKIDITTYAVTLLSFCFAIMLYFYLLVDLYFTLAGPPTAKYSQLGEEEQI</sequence>
<accession>A0A2G5B143</accession>
<feature type="transmembrane region" description="Helical" evidence="1">
    <location>
        <begin position="270"/>
        <end position="288"/>
    </location>
</feature>
<dbReference type="STRING" id="763665.A0A2G5B143"/>
<keyword evidence="1" id="KW-0472">Membrane</keyword>
<proteinExistence type="predicted"/>
<dbReference type="AlphaFoldDB" id="A0A2G5B143"/>
<reference evidence="5 6" key="1">
    <citation type="journal article" date="2015" name="Genome Biol. Evol.">
        <title>Phylogenomic analyses indicate that early fungi evolved digesting cell walls of algal ancestors of land plants.</title>
        <authorList>
            <person name="Chang Y."/>
            <person name="Wang S."/>
            <person name="Sekimoto S."/>
            <person name="Aerts A.L."/>
            <person name="Choi C."/>
            <person name="Clum A."/>
            <person name="LaButti K.M."/>
            <person name="Lindquist E.A."/>
            <person name="Yee Ngan C."/>
            <person name="Ohm R.A."/>
            <person name="Salamov A.A."/>
            <person name="Grigoriev I.V."/>
            <person name="Spatafora J.W."/>
            <person name="Berbee M.L."/>
        </authorList>
    </citation>
    <scope>NUCLEOTIDE SEQUENCE [LARGE SCALE GENOMIC DNA]</scope>
    <source>
        <strain evidence="5 6">NRRL 1564</strain>
    </source>
</reference>
<feature type="transmembrane region" description="Helical" evidence="1">
    <location>
        <begin position="162"/>
        <end position="186"/>
    </location>
</feature>
<feature type="domain" description="DUF2427" evidence="3">
    <location>
        <begin position="64"/>
        <end position="149"/>
    </location>
</feature>
<dbReference type="Pfam" id="PF10348">
    <property type="entry name" value="DUF2427"/>
    <property type="match status" value="1"/>
</dbReference>
<feature type="domain" description="Protein YTP1-like C-terminal" evidence="4">
    <location>
        <begin position="174"/>
        <end position="419"/>
    </location>
</feature>
<evidence type="ECO:0000256" key="2">
    <source>
        <dbReference type="SAM" id="SignalP"/>
    </source>
</evidence>
<dbReference type="PANTHER" id="PTHR31685:SF2">
    <property type="entry name" value="PROTEIN YTP1"/>
    <property type="match status" value="1"/>
</dbReference>
<dbReference type="OrthoDB" id="4137487at2759"/>
<dbReference type="InterPro" id="IPR018825">
    <property type="entry name" value="DUF2427"/>
</dbReference>
<dbReference type="Proteomes" id="UP000242474">
    <property type="component" value="Unassembled WGS sequence"/>
</dbReference>
<feature type="transmembrane region" description="Helical" evidence="1">
    <location>
        <begin position="300"/>
        <end position="316"/>
    </location>
</feature>
<feature type="transmembrane region" description="Helical" evidence="1">
    <location>
        <begin position="131"/>
        <end position="150"/>
    </location>
</feature>
<gene>
    <name evidence="5" type="ORF">COEREDRAFT_83946</name>
</gene>
<evidence type="ECO:0000259" key="4">
    <source>
        <dbReference type="Pfam" id="PF10355"/>
    </source>
</evidence>
<keyword evidence="2" id="KW-0732">Signal</keyword>
<keyword evidence="1" id="KW-0812">Transmembrane</keyword>
<feature type="transmembrane region" description="Helical" evidence="1">
    <location>
        <begin position="206"/>
        <end position="226"/>
    </location>
</feature>
<dbReference type="EMBL" id="KZ303579">
    <property type="protein sequence ID" value="PIA12733.1"/>
    <property type="molecule type" value="Genomic_DNA"/>
</dbReference>
<evidence type="ECO:0000313" key="5">
    <source>
        <dbReference type="EMBL" id="PIA12733.1"/>
    </source>
</evidence>
<dbReference type="Pfam" id="PF10355">
    <property type="entry name" value="Ytp1"/>
    <property type="match status" value="1"/>
</dbReference>
<protein>
    <recommendedName>
        <fullName evidence="7">Protein YTP1-like C-terminal domain-containing protein</fullName>
    </recommendedName>
</protein>
<feature type="transmembrane region" description="Helical" evidence="1">
    <location>
        <begin position="328"/>
        <end position="349"/>
    </location>
</feature>